<reference evidence="1" key="1">
    <citation type="journal article" date="2021" name="Genome Biol. Evol.">
        <title>A High-Quality Reference Genome for a Parasitic Bivalve with Doubly Uniparental Inheritance (Bivalvia: Unionida).</title>
        <authorList>
            <person name="Smith C.H."/>
        </authorList>
    </citation>
    <scope>NUCLEOTIDE SEQUENCE</scope>
    <source>
        <strain evidence="1">CHS0354</strain>
    </source>
</reference>
<sequence>MKLQNFQEFCPSTCTKRKSNLGASNETLGRNCYTSRASSFQLAASGPDKYMTKYVNLARNVAAIIDSEKLLSSSGYTSTLWVTPGLVIKLFVTSSCIVGHISDMERVFISRQDPLSSGITFGIGLASPSKKNFQLVLSD</sequence>
<dbReference type="Proteomes" id="UP001195483">
    <property type="component" value="Unassembled WGS sequence"/>
</dbReference>
<dbReference type="EMBL" id="JAEAOA010001837">
    <property type="protein sequence ID" value="KAK3596237.1"/>
    <property type="molecule type" value="Genomic_DNA"/>
</dbReference>
<protein>
    <submittedName>
        <fullName evidence="1">Uncharacterized protein</fullName>
    </submittedName>
</protein>
<reference evidence="1" key="2">
    <citation type="journal article" date="2021" name="Genome Biol. Evol.">
        <title>Developing a high-quality reference genome for a parasitic bivalve with doubly uniparental inheritance (Bivalvia: Unionida).</title>
        <authorList>
            <person name="Smith C.H."/>
        </authorList>
    </citation>
    <scope>NUCLEOTIDE SEQUENCE</scope>
    <source>
        <strain evidence="1">CHS0354</strain>
        <tissue evidence="1">Mantle</tissue>
    </source>
</reference>
<comment type="caution">
    <text evidence="1">The sequence shown here is derived from an EMBL/GenBank/DDBJ whole genome shotgun (WGS) entry which is preliminary data.</text>
</comment>
<reference evidence="1" key="3">
    <citation type="submission" date="2023-05" db="EMBL/GenBank/DDBJ databases">
        <authorList>
            <person name="Smith C.H."/>
        </authorList>
    </citation>
    <scope>NUCLEOTIDE SEQUENCE</scope>
    <source>
        <strain evidence="1">CHS0354</strain>
        <tissue evidence="1">Mantle</tissue>
    </source>
</reference>
<evidence type="ECO:0000313" key="1">
    <source>
        <dbReference type="EMBL" id="KAK3596237.1"/>
    </source>
</evidence>
<gene>
    <name evidence="1" type="ORF">CHS0354_030882</name>
</gene>
<accession>A0AAE0W0R4</accession>
<keyword evidence="2" id="KW-1185">Reference proteome</keyword>
<organism evidence="1 2">
    <name type="scientific">Potamilus streckersoni</name>
    <dbReference type="NCBI Taxonomy" id="2493646"/>
    <lineage>
        <taxon>Eukaryota</taxon>
        <taxon>Metazoa</taxon>
        <taxon>Spiralia</taxon>
        <taxon>Lophotrochozoa</taxon>
        <taxon>Mollusca</taxon>
        <taxon>Bivalvia</taxon>
        <taxon>Autobranchia</taxon>
        <taxon>Heteroconchia</taxon>
        <taxon>Palaeoheterodonta</taxon>
        <taxon>Unionida</taxon>
        <taxon>Unionoidea</taxon>
        <taxon>Unionidae</taxon>
        <taxon>Ambleminae</taxon>
        <taxon>Lampsilini</taxon>
        <taxon>Potamilus</taxon>
    </lineage>
</organism>
<dbReference type="AlphaFoldDB" id="A0AAE0W0R4"/>
<name>A0AAE0W0R4_9BIVA</name>
<evidence type="ECO:0000313" key="2">
    <source>
        <dbReference type="Proteomes" id="UP001195483"/>
    </source>
</evidence>
<proteinExistence type="predicted"/>